<dbReference type="InterPro" id="IPR033919">
    <property type="entry name" value="TSA/FSA_arc/bac"/>
</dbReference>
<dbReference type="InterPro" id="IPR018225">
    <property type="entry name" value="Transaldolase_AS"/>
</dbReference>
<comment type="subcellular location">
    <subcellularLocation>
        <location evidence="1">Cytoplasm</location>
    </subcellularLocation>
</comment>
<reference evidence="5 6" key="1">
    <citation type="submission" date="2017-11" db="EMBL/GenBank/DDBJ databases">
        <title>Comparative genomic analysis of Holospora spp., intranuclear symbionts of paramecia.</title>
        <authorList>
            <person name="Garushyants S.K."/>
            <person name="Beliavskaya A."/>
            <person name="Malko D.B."/>
            <person name="Logacheva M.D."/>
            <person name="Rautian M.S."/>
            <person name="Gelfand M.S."/>
        </authorList>
    </citation>
    <scope>NUCLEOTIDE SEQUENCE [LARGE SCALE GENOMIC DNA]</scope>
    <source>
        <strain evidence="6">02AZ16</strain>
    </source>
</reference>
<proteinExistence type="predicted"/>
<gene>
    <name evidence="5" type="ORF">HCUR_00281</name>
</gene>
<dbReference type="FunFam" id="3.20.20.70:FF:000018">
    <property type="entry name" value="Probable transaldolase"/>
    <property type="match status" value="1"/>
</dbReference>
<keyword evidence="3" id="KW-0570">Pentose shunt</keyword>
<dbReference type="SUPFAM" id="SSF51569">
    <property type="entry name" value="Aldolase"/>
    <property type="match status" value="1"/>
</dbReference>
<dbReference type="AlphaFoldDB" id="A0A2S5RDC3"/>
<dbReference type="Proteomes" id="UP000239425">
    <property type="component" value="Unassembled WGS sequence"/>
</dbReference>
<evidence type="ECO:0000256" key="3">
    <source>
        <dbReference type="ARBA" id="ARBA00023126"/>
    </source>
</evidence>
<protein>
    <submittedName>
        <fullName evidence="5">Transaldolase</fullName>
    </submittedName>
</protein>
<name>A0A2S5RDC3_9PROT</name>
<dbReference type="PROSITE" id="PS00958">
    <property type="entry name" value="TRANSALDOLASE_2"/>
    <property type="match status" value="1"/>
</dbReference>
<comment type="caution">
    <text evidence="5">The sequence shown here is derived from an EMBL/GenBank/DDBJ whole genome shotgun (WGS) entry which is preliminary data.</text>
</comment>
<dbReference type="InterPro" id="IPR001585">
    <property type="entry name" value="TAL/FSA"/>
</dbReference>
<evidence type="ECO:0000313" key="5">
    <source>
        <dbReference type="EMBL" id="PPE05323.1"/>
    </source>
</evidence>
<keyword evidence="4" id="KW-0704">Schiff base</keyword>
<dbReference type="CDD" id="cd00956">
    <property type="entry name" value="Transaldolase_FSA"/>
    <property type="match status" value="1"/>
</dbReference>
<sequence>MKFFLDSVSITEISDSVQLGIIRGITTNPSLLAKEADGSRGGQFNISLKEYIKAICNAGPGLPVSVEVTGETTDEMVQQGLWFSQWSPQIVVKVPLTGAGLKACRGLAEKGISVNVTLCFSLNQALLAAQAGATYLSVFWGRLEDDGQDAFSVIKEIHHMLQETKCSTQLLVASIRNMDQVRRALFTGAPIATLPFSVLKAMLQHSLTDKGLEQFRQDSKIWAHYLFQDHHQPWERALGTGLHG</sequence>
<dbReference type="Pfam" id="PF00923">
    <property type="entry name" value="TAL_FSA"/>
    <property type="match status" value="1"/>
</dbReference>
<dbReference type="GO" id="GO:0005975">
    <property type="term" value="P:carbohydrate metabolic process"/>
    <property type="evidence" value="ECO:0007669"/>
    <property type="project" value="InterPro"/>
</dbReference>
<dbReference type="PROSITE" id="PS01054">
    <property type="entry name" value="TRANSALDOLASE_1"/>
    <property type="match status" value="1"/>
</dbReference>
<dbReference type="GO" id="GO:0006098">
    <property type="term" value="P:pentose-phosphate shunt"/>
    <property type="evidence" value="ECO:0007669"/>
    <property type="project" value="UniProtKB-KW"/>
</dbReference>
<dbReference type="EMBL" id="PHHC01000065">
    <property type="protein sequence ID" value="PPE05323.1"/>
    <property type="molecule type" value="Genomic_DNA"/>
</dbReference>
<organism evidence="5 6">
    <name type="scientific">Holospora curviuscula</name>
    <dbReference type="NCBI Taxonomy" id="1082868"/>
    <lineage>
        <taxon>Bacteria</taxon>
        <taxon>Pseudomonadati</taxon>
        <taxon>Pseudomonadota</taxon>
        <taxon>Alphaproteobacteria</taxon>
        <taxon>Holosporales</taxon>
        <taxon>Holosporaceae</taxon>
        <taxon>Holospora</taxon>
    </lineage>
</organism>
<keyword evidence="6" id="KW-1185">Reference proteome</keyword>
<dbReference type="PANTHER" id="PTHR10683">
    <property type="entry name" value="TRANSALDOLASE"/>
    <property type="match status" value="1"/>
</dbReference>
<dbReference type="PANTHER" id="PTHR10683:SF40">
    <property type="entry name" value="FRUCTOSE-6-PHOSPHATE ALDOLASE 1-RELATED"/>
    <property type="match status" value="1"/>
</dbReference>
<dbReference type="GO" id="GO:0016832">
    <property type="term" value="F:aldehyde-lyase activity"/>
    <property type="evidence" value="ECO:0007669"/>
    <property type="project" value="InterPro"/>
</dbReference>
<dbReference type="OrthoDB" id="9807051at2"/>
<dbReference type="Gene3D" id="3.20.20.70">
    <property type="entry name" value="Aldolase class I"/>
    <property type="match status" value="1"/>
</dbReference>
<evidence type="ECO:0000313" key="6">
    <source>
        <dbReference type="Proteomes" id="UP000239425"/>
    </source>
</evidence>
<evidence type="ECO:0000256" key="2">
    <source>
        <dbReference type="ARBA" id="ARBA00022490"/>
    </source>
</evidence>
<dbReference type="GO" id="GO:0042182">
    <property type="term" value="P:ketone catabolic process"/>
    <property type="evidence" value="ECO:0007669"/>
    <property type="project" value="UniProtKB-ARBA"/>
</dbReference>
<evidence type="ECO:0000256" key="4">
    <source>
        <dbReference type="ARBA" id="ARBA00023270"/>
    </source>
</evidence>
<dbReference type="InterPro" id="IPR013785">
    <property type="entry name" value="Aldolase_TIM"/>
</dbReference>
<dbReference type="RefSeq" id="WP_104206419.1">
    <property type="nucleotide sequence ID" value="NZ_PHHC01000065.1"/>
</dbReference>
<keyword evidence="2" id="KW-0963">Cytoplasm</keyword>
<evidence type="ECO:0000256" key="1">
    <source>
        <dbReference type="ARBA" id="ARBA00004496"/>
    </source>
</evidence>
<accession>A0A2S5RDC3</accession>
<dbReference type="GO" id="GO:0005737">
    <property type="term" value="C:cytoplasm"/>
    <property type="evidence" value="ECO:0007669"/>
    <property type="project" value="UniProtKB-SubCell"/>
</dbReference>